<dbReference type="Proteomes" id="UP000075320">
    <property type="component" value="Unassembled WGS sequence"/>
</dbReference>
<dbReference type="RefSeq" id="WP_061835701.1">
    <property type="nucleotide sequence ID" value="NZ_LUKE01000003.1"/>
</dbReference>
<dbReference type="OrthoDB" id="751203at2"/>
<protein>
    <recommendedName>
        <fullName evidence="3">Enzyme of sugar metabolism</fullName>
    </recommendedName>
</protein>
<keyword evidence="2" id="KW-1185">Reference proteome</keyword>
<comment type="caution">
    <text evidence="1">The sequence shown here is derived from an EMBL/GenBank/DDBJ whole genome shotgun (WGS) entry which is preliminary data.</text>
</comment>
<organism evidence="1 2">
    <name type="scientific">Bdellovibrio bacteriovorus</name>
    <dbReference type="NCBI Taxonomy" id="959"/>
    <lineage>
        <taxon>Bacteria</taxon>
        <taxon>Pseudomonadati</taxon>
        <taxon>Bdellovibrionota</taxon>
        <taxon>Bdellovibrionia</taxon>
        <taxon>Bdellovibrionales</taxon>
        <taxon>Pseudobdellovibrionaceae</taxon>
        <taxon>Bdellovibrio</taxon>
    </lineage>
</organism>
<gene>
    <name evidence="1" type="ORF">AZI86_13370</name>
</gene>
<evidence type="ECO:0008006" key="3">
    <source>
        <dbReference type="Google" id="ProtNLM"/>
    </source>
</evidence>
<evidence type="ECO:0000313" key="1">
    <source>
        <dbReference type="EMBL" id="KYG63807.1"/>
    </source>
</evidence>
<dbReference type="InterPro" id="IPR036291">
    <property type="entry name" value="NAD(P)-bd_dom_sf"/>
</dbReference>
<evidence type="ECO:0000313" key="2">
    <source>
        <dbReference type="Proteomes" id="UP000075320"/>
    </source>
</evidence>
<sequence>MNNGVKTAENSWGIIGLGWLGSSLASYLAQQNISSWGTTTKDFKWESDRFPNTECDVLFLNTPPLVNLSPADFVNKIPDHAARRILFVSSISVYGGCDGVVNEDTSVQPQTASARWLVEVEDRLLKRFKDYISVIRAGGLIGEDRHPVKSLAQSQKPVAGKSLINLIHREDLVRIIYAVSKMENSPKILNAVCPYHPTKSDYYTASAKRWKVALPLFELSMTENKVVDSLYLEDLYPQWIHGTL</sequence>
<dbReference type="Gene3D" id="3.40.50.720">
    <property type="entry name" value="NAD(P)-binding Rossmann-like Domain"/>
    <property type="match status" value="1"/>
</dbReference>
<reference evidence="1 2" key="1">
    <citation type="submission" date="2016-03" db="EMBL/GenBank/DDBJ databases">
        <authorList>
            <person name="Ploux O."/>
        </authorList>
    </citation>
    <scope>NUCLEOTIDE SEQUENCE [LARGE SCALE GENOMIC DNA]</scope>
    <source>
        <strain evidence="1 2">R0</strain>
    </source>
</reference>
<proteinExistence type="predicted"/>
<dbReference type="SUPFAM" id="SSF51735">
    <property type="entry name" value="NAD(P)-binding Rossmann-fold domains"/>
    <property type="match status" value="1"/>
</dbReference>
<dbReference type="EMBL" id="LUKE01000003">
    <property type="protein sequence ID" value="KYG63807.1"/>
    <property type="molecule type" value="Genomic_DNA"/>
</dbReference>
<dbReference type="AlphaFoldDB" id="A0A150WJ40"/>
<accession>A0A150WJ40</accession>
<name>A0A150WJ40_BDEBC</name>